<keyword evidence="3" id="KW-1185">Reference proteome</keyword>
<sequence length="316" mass="37160">NPYTNCCSKEKEYINEKSSDIDLYQIMLFEIINAINEGINILPQKILKDEPSQQSKQPQSQHLKQPQLQPQQQNIPLTNIIFSEIEIVYKMEDVITNLLKNMQNSQDIDHFSDKDVQYNPDISPVNYNRDMIVKRLNTIKQIFNLMYQAFLGAKNDEFLKYQTNTAHYLAILFADWINANVPSGTNIDLLNDIPESIVGNRHQRNDDSSDNKERLKTIFKKYLYITLYESTKTLINEQEFKNIFINKLFLNNENQEPNDNKNLPNDSNNNEQQLPNEKDQNKQIPDNQNQIHKENKKQQIPNNQNQISKENEEQQI</sequence>
<gene>
    <name evidence="2" type="ORF">CPELLU_LOCUS15609</name>
</gene>
<organism evidence="2 3">
    <name type="scientific">Cetraspora pellucida</name>
    <dbReference type="NCBI Taxonomy" id="1433469"/>
    <lineage>
        <taxon>Eukaryota</taxon>
        <taxon>Fungi</taxon>
        <taxon>Fungi incertae sedis</taxon>
        <taxon>Mucoromycota</taxon>
        <taxon>Glomeromycotina</taxon>
        <taxon>Glomeromycetes</taxon>
        <taxon>Diversisporales</taxon>
        <taxon>Gigasporaceae</taxon>
        <taxon>Cetraspora</taxon>
    </lineage>
</organism>
<feature type="compositionally biased region" description="Low complexity" evidence="1">
    <location>
        <begin position="52"/>
        <end position="70"/>
    </location>
</feature>
<evidence type="ECO:0000313" key="2">
    <source>
        <dbReference type="EMBL" id="CAG8766431.1"/>
    </source>
</evidence>
<dbReference type="Proteomes" id="UP000789759">
    <property type="component" value="Unassembled WGS sequence"/>
</dbReference>
<feature type="region of interest" description="Disordered" evidence="1">
    <location>
        <begin position="49"/>
        <end position="70"/>
    </location>
</feature>
<feature type="compositionally biased region" description="Low complexity" evidence="1">
    <location>
        <begin position="255"/>
        <end position="270"/>
    </location>
</feature>
<name>A0A9N9J7E2_9GLOM</name>
<evidence type="ECO:0000313" key="3">
    <source>
        <dbReference type="Proteomes" id="UP000789759"/>
    </source>
</evidence>
<evidence type="ECO:0000256" key="1">
    <source>
        <dbReference type="SAM" id="MobiDB-lite"/>
    </source>
</evidence>
<reference evidence="2" key="1">
    <citation type="submission" date="2021-06" db="EMBL/GenBank/DDBJ databases">
        <authorList>
            <person name="Kallberg Y."/>
            <person name="Tangrot J."/>
            <person name="Rosling A."/>
        </authorList>
    </citation>
    <scope>NUCLEOTIDE SEQUENCE</scope>
    <source>
        <strain evidence="2">FL966</strain>
    </source>
</reference>
<comment type="caution">
    <text evidence="2">The sequence shown here is derived from an EMBL/GenBank/DDBJ whole genome shotgun (WGS) entry which is preliminary data.</text>
</comment>
<dbReference type="AlphaFoldDB" id="A0A9N9J7E2"/>
<protein>
    <submittedName>
        <fullName evidence="2">17034_t:CDS:1</fullName>
    </submittedName>
</protein>
<feature type="compositionally biased region" description="Low complexity" evidence="1">
    <location>
        <begin position="298"/>
        <end position="308"/>
    </location>
</feature>
<accession>A0A9N9J7E2</accession>
<feature type="region of interest" description="Disordered" evidence="1">
    <location>
        <begin position="255"/>
        <end position="316"/>
    </location>
</feature>
<dbReference type="EMBL" id="CAJVQA010020931">
    <property type="protein sequence ID" value="CAG8766431.1"/>
    <property type="molecule type" value="Genomic_DNA"/>
</dbReference>
<proteinExistence type="predicted"/>
<feature type="non-terminal residue" evidence="2">
    <location>
        <position position="1"/>
    </location>
</feature>